<keyword evidence="1" id="KW-0732">Signal</keyword>
<dbReference type="Proteomes" id="UP000321080">
    <property type="component" value="Unassembled WGS sequence"/>
</dbReference>
<dbReference type="OrthoDB" id="5477965at2"/>
<proteinExistence type="predicted"/>
<dbReference type="InterPro" id="IPR008979">
    <property type="entry name" value="Galactose-bd-like_sf"/>
</dbReference>
<protein>
    <submittedName>
        <fullName evidence="3">T9SS type A sorting domain-containing protein</fullName>
    </submittedName>
</protein>
<dbReference type="InterPro" id="IPR026444">
    <property type="entry name" value="Secre_tail"/>
</dbReference>
<organism evidence="3 4">
    <name type="scientific">Seonamhaeicola maritimus</name>
    <dbReference type="NCBI Taxonomy" id="2591822"/>
    <lineage>
        <taxon>Bacteria</taxon>
        <taxon>Pseudomonadati</taxon>
        <taxon>Bacteroidota</taxon>
        <taxon>Flavobacteriia</taxon>
        <taxon>Flavobacteriales</taxon>
        <taxon>Flavobacteriaceae</taxon>
    </lineage>
</organism>
<dbReference type="Gene3D" id="2.60.120.260">
    <property type="entry name" value="Galactose-binding domain-like"/>
    <property type="match status" value="1"/>
</dbReference>
<dbReference type="NCBIfam" id="TIGR04183">
    <property type="entry name" value="Por_Secre_tail"/>
    <property type="match status" value="1"/>
</dbReference>
<keyword evidence="4" id="KW-1185">Reference proteome</keyword>
<evidence type="ECO:0000259" key="2">
    <source>
        <dbReference type="Pfam" id="PF18962"/>
    </source>
</evidence>
<sequence>MKHFLLVLIFLFSLLVNGQMLTTLIPSNTATHTAVQNGSWFSSSTWNTNTVPSDASIVVIPDGITVSYQGQSNAQIFAIRVDGEFVCTQTNTNLTTTLTFDTFIGTSTSYVKFLANNAADGKIDITITPFDIEAHKGGTSGFSQVWNSNATSHFSDGATTYKITQAVGPDNRFNSYTEALSGNTSVTETSRTVYDDGPGVTGRHQWDSTQLSLGIVTMGQIEIIGQEKLNMMKLAEDALKNQAILELESVAQGWKNGDDLIVTRGGNMNTSSNGEDEVTIQSISETTVTLTSNLLKNHEGRSSQDLHCYVGNLTRNITFKSSSISNVHHRGHLMAMHNDTNVQIRNASFIDMGRTDKSRLVDDFIWNNWLRPKVFNSKISALGQECAEMIKNDDADITNPRGRYSIHLHKTGASYGDNMTHVTGNVVWGNPGWGITQHDSHALVADNVVYDVIGAGIVSETGSETGFWDDNLVVNIAKGHNTDVYEAALFHDDYLFSGQGLAMKGRTVVCRGNVIANANQGVGVINMNPAINNLDRVDALALANRPGYEVDNFPLSVNGYSAEGDGVMPVEAALIMENTTTIWCYQGLRSIERDMGVNHESRSVFDGFKAWGVNQGLSIVYQADYSFKDVYISGKNMNAIGVFLWKHSHNQTFDNIKMQDLGYGVTVSRLVESGNGELKTRNNGFTPWYFIDLETTNVTEFYQIEKEDPGTTTIYTEHGDNTIHLSSSDFVNRPTTFTVLDSTGLVVDYATNDFRFEIDGIITDDFGSYDMGIKQAPAQGTLRLDYPKRIYEFASQAKFEEYLSNNEVYKDENDAFYFILNESLPNRRTYQYTKFPVRVNILNAPASGVYSSVKLETPSALAPKHQIISRFATVTQSSTDTSITHESEDIDASPEKAIDGNTNGRINVQLYQRGLVPVGSFSSTNIENEPWFDLDLGELKVIDFIDIWNTVELNGSDIEPVSSHFKDFYVLISDVPFIDSSLASSRALADYEYLKNSTPVRKFSLNNLGALGRYVRIQAIGYNKLKFAEVEIIGKKYVEPTLYIEKKDININVYPNPTEDKLNIKLGKVFNSVSVQVVNVLGQVVLSSEYKSISDIQMNLNVQIGLYIIKIKADDDINISKKIIVK</sequence>
<dbReference type="RefSeq" id="WP_147769095.1">
    <property type="nucleotide sequence ID" value="NZ_VRKQ01000012.1"/>
</dbReference>
<dbReference type="InterPro" id="IPR051941">
    <property type="entry name" value="BG_Antigen-Binding_Lectin"/>
</dbReference>
<evidence type="ECO:0000256" key="1">
    <source>
        <dbReference type="ARBA" id="ARBA00022729"/>
    </source>
</evidence>
<dbReference type="EMBL" id="VRKQ01000012">
    <property type="protein sequence ID" value="TXG36066.1"/>
    <property type="molecule type" value="Genomic_DNA"/>
</dbReference>
<feature type="domain" description="Secretion system C-terminal sorting" evidence="2">
    <location>
        <begin position="1053"/>
        <end position="1125"/>
    </location>
</feature>
<accession>A0A5C7GGR6</accession>
<dbReference type="PANTHER" id="PTHR45713">
    <property type="entry name" value="FTP DOMAIN-CONTAINING PROTEIN"/>
    <property type="match status" value="1"/>
</dbReference>
<reference evidence="3 4" key="1">
    <citation type="submission" date="2019-08" db="EMBL/GenBank/DDBJ databases">
        <title>Seonamhaeicola sediminis sp. nov., isolated from marine sediment.</title>
        <authorList>
            <person name="Cao W.R."/>
        </authorList>
    </citation>
    <scope>NUCLEOTIDE SEQUENCE [LARGE SCALE GENOMIC DNA]</scope>
    <source>
        <strain evidence="3 4">1505</strain>
    </source>
</reference>
<dbReference type="Pfam" id="PF18962">
    <property type="entry name" value="Por_Secre_tail"/>
    <property type="match status" value="1"/>
</dbReference>
<evidence type="ECO:0000313" key="3">
    <source>
        <dbReference type="EMBL" id="TXG36066.1"/>
    </source>
</evidence>
<dbReference type="PANTHER" id="PTHR45713:SF6">
    <property type="entry name" value="F5_8 TYPE C DOMAIN-CONTAINING PROTEIN"/>
    <property type="match status" value="1"/>
</dbReference>
<name>A0A5C7GGR6_9FLAO</name>
<dbReference type="SUPFAM" id="SSF49785">
    <property type="entry name" value="Galactose-binding domain-like"/>
    <property type="match status" value="1"/>
</dbReference>
<comment type="caution">
    <text evidence="3">The sequence shown here is derived from an EMBL/GenBank/DDBJ whole genome shotgun (WGS) entry which is preliminary data.</text>
</comment>
<gene>
    <name evidence="3" type="ORF">FUA22_13330</name>
</gene>
<evidence type="ECO:0000313" key="4">
    <source>
        <dbReference type="Proteomes" id="UP000321080"/>
    </source>
</evidence>
<dbReference type="AlphaFoldDB" id="A0A5C7GGR6"/>